<gene>
    <name evidence="2" type="ORF">Acr_05g0016420</name>
</gene>
<evidence type="ECO:0000313" key="3">
    <source>
        <dbReference type="Proteomes" id="UP000585474"/>
    </source>
</evidence>
<sequence length="311" mass="34420">MSLQDLVFGRLRIVMQNVVLLATANDEAGLATIKTVELDAILGGRAVQHKELQGHESYKFLSYFKPCIIPLEGGVASGFKKPEEEEFENTVVCLTRLYVYDGKLQTESDSGEFWVIFGGFTPISKKVASENDVIPEKTPNLYSITDGQVNPVATQLEDRKAASQVAEEDQTMVARLATCMFNSLKGRPIQGCIFQGKEPPLFVAIFQPLVFLRGGMSYGYKSYIADKGFNDETYSPDCVALIRISGTSSHNNKTVQVDAVATSLNSNECFPLQSGSSMFTWHGNQSTFEQQQLALKIAEYLKICPCHFHEV</sequence>
<keyword evidence="3" id="KW-1185">Reference proteome</keyword>
<dbReference type="PANTHER" id="PTHR11977:SF51">
    <property type="entry name" value="PROTEIN FLIGHTLESS-1 HOMOLOG"/>
    <property type="match status" value="1"/>
</dbReference>
<evidence type="ECO:0000256" key="1">
    <source>
        <dbReference type="ARBA" id="ARBA00022737"/>
    </source>
</evidence>
<organism evidence="2 3">
    <name type="scientific">Actinidia rufa</name>
    <dbReference type="NCBI Taxonomy" id="165716"/>
    <lineage>
        <taxon>Eukaryota</taxon>
        <taxon>Viridiplantae</taxon>
        <taxon>Streptophyta</taxon>
        <taxon>Embryophyta</taxon>
        <taxon>Tracheophyta</taxon>
        <taxon>Spermatophyta</taxon>
        <taxon>Magnoliopsida</taxon>
        <taxon>eudicotyledons</taxon>
        <taxon>Gunneridae</taxon>
        <taxon>Pentapetalae</taxon>
        <taxon>asterids</taxon>
        <taxon>Ericales</taxon>
        <taxon>Actinidiaceae</taxon>
        <taxon>Actinidia</taxon>
    </lineage>
</organism>
<evidence type="ECO:0000313" key="2">
    <source>
        <dbReference type="EMBL" id="GFY88003.1"/>
    </source>
</evidence>
<accession>A0A7J0END6</accession>
<comment type="caution">
    <text evidence="2">The sequence shown here is derived from an EMBL/GenBank/DDBJ whole genome shotgun (WGS) entry which is preliminary data.</text>
</comment>
<dbReference type="OrthoDB" id="6375767at2759"/>
<dbReference type="EMBL" id="BJWL01000005">
    <property type="protein sequence ID" value="GFY88003.1"/>
    <property type="molecule type" value="Genomic_DNA"/>
</dbReference>
<proteinExistence type="predicted"/>
<dbReference type="AlphaFoldDB" id="A0A7J0END6"/>
<dbReference type="GO" id="GO:0051015">
    <property type="term" value="F:actin filament binding"/>
    <property type="evidence" value="ECO:0007669"/>
    <property type="project" value="InterPro"/>
</dbReference>
<dbReference type="Proteomes" id="UP000585474">
    <property type="component" value="Unassembled WGS sequence"/>
</dbReference>
<dbReference type="Gene3D" id="3.40.20.10">
    <property type="entry name" value="Severin"/>
    <property type="match status" value="3"/>
</dbReference>
<dbReference type="GO" id="GO:0051014">
    <property type="term" value="P:actin filament severing"/>
    <property type="evidence" value="ECO:0007669"/>
    <property type="project" value="TreeGrafter"/>
</dbReference>
<name>A0A7J0END6_9ERIC</name>
<reference evidence="2 3" key="1">
    <citation type="submission" date="2019-07" db="EMBL/GenBank/DDBJ databases">
        <title>De Novo Assembly of kiwifruit Actinidia rufa.</title>
        <authorList>
            <person name="Sugita-Konishi S."/>
            <person name="Sato K."/>
            <person name="Mori E."/>
            <person name="Abe Y."/>
            <person name="Kisaki G."/>
            <person name="Hamano K."/>
            <person name="Suezawa K."/>
            <person name="Otani M."/>
            <person name="Fukuda T."/>
            <person name="Manabe T."/>
            <person name="Gomi K."/>
            <person name="Tabuchi M."/>
            <person name="Akimitsu K."/>
            <person name="Kataoka I."/>
        </authorList>
    </citation>
    <scope>NUCLEOTIDE SEQUENCE [LARGE SCALE GENOMIC DNA]</scope>
    <source>
        <strain evidence="3">cv. Fuchu</strain>
    </source>
</reference>
<protein>
    <submittedName>
        <fullName evidence="2">Villin 2</fullName>
    </submittedName>
</protein>
<keyword evidence="1" id="KW-0677">Repeat</keyword>
<dbReference type="PANTHER" id="PTHR11977">
    <property type="entry name" value="VILLIN"/>
    <property type="match status" value="1"/>
</dbReference>
<dbReference type="InterPro" id="IPR029006">
    <property type="entry name" value="ADF-H/Gelsolin-like_dom_sf"/>
</dbReference>
<dbReference type="PRINTS" id="PR00597">
    <property type="entry name" value="GELSOLIN"/>
</dbReference>
<dbReference type="SUPFAM" id="SSF55753">
    <property type="entry name" value="Actin depolymerizing proteins"/>
    <property type="match status" value="3"/>
</dbReference>
<dbReference type="InterPro" id="IPR007122">
    <property type="entry name" value="Villin/Gelsolin"/>
</dbReference>